<dbReference type="PANTHER" id="PTHR30590">
    <property type="entry name" value="INNER MEMBRANE PROTEIN"/>
    <property type="match status" value="1"/>
</dbReference>
<keyword evidence="4" id="KW-1185">Reference proteome</keyword>
<name>A0A848HEE2_9BURK</name>
<evidence type="ECO:0000313" key="3">
    <source>
        <dbReference type="EMBL" id="NML60176.1"/>
    </source>
</evidence>
<evidence type="ECO:0000313" key="4">
    <source>
        <dbReference type="Proteomes" id="UP000583752"/>
    </source>
</evidence>
<proteinExistence type="predicted"/>
<dbReference type="PANTHER" id="PTHR30590:SF2">
    <property type="entry name" value="INNER MEMBRANE PROTEIN"/>
    <property type="match status" value="1"/>
</dbReference>
<gene>
    <name evidence="3" type="ORF">HHL21_03560</name>
</gene>
<evidence type="ECO:0000256" key="1">
    <source>
        <dbReference type="SAM" id="Phobius"/>
    </source>
</evidence>
<feature type="transmembrane region" description="Helical" evidence="1">
    <location>
        <begin position="12"/>
        <end position="32"/>
    </location>
</feature>
<feature type="transmembrane region" description="Helical" evidence="1">
    <location>
        <begin position="212"/>
        <end position="236"/>
    </location>
</feature>
<accession>A0A848HEE2</accession>
<feature type="transmembrane region" description="Helical" evidence="1">
    <location>
        <begin position="104"/>
        <end position="128"/>
    </location>
</feature>
<keyword evidence="1" id="KW-0472">Membrane</keyword>
<feature type="transmembrane region" description="Helical" evidence="1">
    <location>
        <begin position="149"/>
        <end position="172"/>
    </location>
</feature>
<dbReference type="InterPro" id="IPR052529">
    <property type="entry name" value="Bact_Transport_Assoc"/>
</dbReference>
<feature type="transmembrane region" description="Helical" evidence="1">
    <location>
        <begin position="326"/>
        <end position="344"/>
    </location>
</feature>
<feature type="transmembrane region" description="Helical" evidence="1">
    <location>
        <begin position="248"/>
        <end position="265"/>
    </location>
</feature>
<organism evidence="3 4">
    <name type="scientific">Massilia polaris</name>
    <dbReference type="NCBI Taxonomy" id="2728846"/>
    <lineage>
        <taxon>Bacteria</taxon>
        <taxon>Pseudomonadati</taxon>
        <taxon>Pseudomonadota</taxon>
        <taxon>Betaproteobacteria</taxon>
        <taxon>Burkholderiales</taxon>
        <taxon>Oxalobacteraceae</taxon>
        <taxon>Telluria group</taxon>
        <taxon>Massilia</taxon>
    </lineage>
</organism>
<dbReference type="RefSeq" id="WP_169463830.1">
    <property type="nucleotide sequence ID" value="NZ_JABBGG010000001.1"/>
</dbReference>
<dbReference type="AlphaFoldDB" id="A0A848HEE2"/>
<dbReference type="InterPro" id="IPR007349">
    <property type="entry name" value="DUF418"/>
</dbReference>
<dbReference type="EMBL" id="JABBGG010000001">
    <property type="protein sequence ID" value="NML60176.1"/>
    <property type="molecule type" value="Genomic_DNA"/>
</dbReference>
<keyword evidence="1" id="KW-1133">Transmembrane helix</keyword>
<feature type="transmembrane region" description="Helical" evidence="1">
    <location>
        <begin position="285"/>
        <end position="305"/>
    </location>
</feature>
<keyword evidence="1" id="KW-0812">Transmembrane</keyword>
<protein>
    <submittedName>
        <fullName evidence="3">DUF418 domain-containing protein</fullName>
    </submittedName>
</protein>
<feature type="transmembrane region" description="Helical" evidence="1">
    <location>
        <begin position="356"/>
        <end position="375"/>
    </location>
</feature>
<comment type="caution">
    <text evidence="3">The sequence shown here is derived from an EMBL/GenBank/DDBJ whole genome shotgun (WGS) entry which is preliminary data.</text>
</comment>
<dbReference type="Pfam" id="PF04235">
    <property type="entry name" value="DUF418"/>
    <property type="match status" value="1"/>
</dbReference>
<reference evidence="3 4" key="1">
    <citation type="submission" date="2020-04" db="EMBL/GenBank/DDBJ databases">
        <title>Massilia sp. RP-1-19 isolated from soil.</title>
        <authorList>
            <person name="Dahal R.H."/>
        </authorList>
    </citation>
    <scope>NUCLEOTIDE SEQUENCE [LARGE SCALE GENOMIC DNA]</scope>
    <source>
        <strain evidence="3 4">RP-1-19</strain>
    </source>
</reference>
<evidence type="ECO:0000259" key="2">
    <source>
        <dbReference type="Pfam" id="PF04235"/>
    </source>
</evidence>
<sequence length="394" mass="43465">MAAPSSTRSARIDALRGLAVFGILLINVWGFVYGYTALRYGVIDASATSADRLAVFFAAAFAEQKFYPIFAFLFGAGFSLQMRSLAEKSGMDDARAIYLRRLKWLLVVGLLHGTLLWFGDILAAYALTGFWLLRHAGESWPELRRSLRLAVIVNVGVLLLTAIIMATIATMADYGAETADEALLANDIYTHGRWMEVTKARIGDFGMNIGGFWLFVPRIALLFLLGVTAVQLGWLTHPERHRALWRRILLVGAFIALPLNVWWGYEALGWALEPETSSRLVHMASFLLELAGPALAAAYVALFMLAGERVMNVLAAWLAPVGRMALTNYLVQSVACGLLLQAYGLGLGAVLSRAQLMLVVAGIVLAQVALSRWWLSGHDQGPVEALWRRYTYRR</sequence>
<feature type="domain" description="DUF418" evidence="2">
    <location>
        <begin position="230"/>
        <end position="393"/>
    </location>
</feature>
<dbReference type="Proteomes" id="UP000583752">
    <property type="component" value="Unassembled WGS sequence"/>
</dbReference>